<dbReference type="RefSeq" id="WP_073079849.1">
    <property type="nucleotide sequence ID" value="NZ_FRBL01000003.1"/>
</dbReference>
<keyword evidence="2" id="KW-0677">Repeat</keyword>
<evidence type="ECO:0000256" key="2">
    <source>
        <dbReference type="ARBA" id="ARBA00022737"/>
    </source>
</evidence>
<dbReference type="InterPro" id="IPR032675">
    <property type="entry name" value="LRR_dom_sf"/>
</dbReference>
<dbReference type="EMBL" id="FRBL01000003">
    <property type="protein sequence ID" value="SHL38482.1"/>
    <property type="molecule type" value="Genomic_DNA"/>
</dbReference>
<accession>A0A1M7A711</accession>
<dbReference type="Proteomes" id="UP000184420">
    <property type="component" value="Unassembled WGS sequence"/>
</dbReference>
<dbReference type="SUPFAM" id="SSF52058">
    <property type="entry name" value="L domain-like"/>
    <property type="match status" value="1"/>
</dbReference>
<evidence type="ECO:0000313" key="4">
    <source>
        <dbReference type="EMBL" id="SHL38482.1"/>
    </source>
</evidence>
<proteinExistence type="predicted"/>
<keyword evidence="5" id="KW-1185">Reference proteome</keyword>
<dbReference type="PANTHER" id="PTHR47566">
    <property type="match status" value="1"/>
</dbReference>
<dbReference type="PANTHER" id="PTHR47566:SF1">
    <property type="entry name" value="PROTEIN NUD1"/>
    <property type="match status" value="1"/>
</dbReference>
<sequence>MVTKIISGCLLMMAVANSVLAQVVRIPDENFKNAIIDQGVDTNGDGQIQVSEAQKVTELYVTKSNVTSLEGIKSFTNLVDFGFGENQVKACDVSGLKQLKFLYGFDNQLESINTKGCDNLVNISCHKNKLKRVEIAHLKKLAILSIGWNLVTKLDFSNNPEMEELEANDNQLREINVANCPKMVNLWVTRNQIDHHLDLRHMTNLVALRADFNQIPSVDIRGLSKLAVCFIDKNRITTLNLSGTVSLQKLMWHD</sequence>
<feature type="signal peptide" evidence="3">
    <location>
        <begin position="1"/>
        <end position="21"/>
    </location>
</feature>
<name>A0A1M7A711_9BACT</name>
<dbReference type="AlphaFoldDB" id="A0A1M7A711"/>
<evidence type="ECO:0000313" key="5">
    <source>
        <dbReference type="Proteomes" id="UP000184420"/>
    </source>
</evidence>
<evidence type="ECO:0000256" key="3">
    <source>
        <dbReference type="SAM" id="SignalP"/>
    </source>
</evidence>
<dbReference type="OrthoDB" id="1110367at2"/>
<dbReference type="InterPro" id="IPR052574">
    <property type="entry name" value="CDIRP"/>
</dbReference>
<dbReference type="STRING" id="1419482.SAMN05444266_103153"/>
<keyword evidence="3" id="KW-0732">Signal</keyword>
<organism evidence="4 5">
    <name type="scientific">Chitinophaga jiangningensis</name>
    <dbReference type="NCBI Taxonomy" id="1419482"/>
    <lineage>
        <taxon>Bacteria</taxon>
        <taxon>Pseudomonadati</taxon>
        <taxon>Bacteroidota</taxon>
        <taxon>Chitinophagia</taxon>
        <taxon>Chitinophagales</taxon>
        <taxon>Chitinophagaceae</taxon>
        <taxon>Chitinophaga</taxon>
    </lineage>
</organism>
<evidence type="ECO:0000256" key="1">
    <source>
        <dbReference type="ARBA" id="ARBA00022614"/>
    </source>
</evidence>
<feature type="chain" id="PRO_5012861831" description="Leucine Rich repeat-containing protein" evidence="3">
    <location>
        <begin position="22"/>
        <end position="254"/>
    </location>
</feature>
<keyword evidence="1" id="KW-0433">Leucine-rich repeat</keyword>
<reference evidence="4 5" key="1">
    <citation type="submission" date="2016-11" db="EMBL/GenBank/DDBJ databases">
        <authorList>
            <person name="Jaros S."/>
            <person name="Januszkiewicz K."/>
            <person name="Wedrychowicz H."/>
        </authorList>
    </citation>
    <scope>NUCLEOTIDE SEQUENCE [LARGE SCALE GENOMIC DNA]</scope>
    <source>
        <strain evidence="4 5">DSM 27406</strain>
    </source>
</reference>
<protein>
    <recommendedName>
        <fullName evidence="6">Leucine Rich repeat-containing protein</fullName>
    </recommendedName>
</protein>
<dbReference type="GO" id="GO:0035591">
    <property type="term" value="F:signaling adaptor activity"/>
    <property type="evidence" value="ECO:0007669"/>
    <property type="project" value="TreeGrafter"/>
</dbReference>
<gene>
    <name evidence="4" type="ORF">SAMN05444266_103153</name>
</gene>
<dbReference type="Gene3D" id="3.80.10.10">
    <property type="entry name" value="Ribonuclease Inhibitor"/>
    <property type="match status" value="1"/>
</dbReference>
<evidence type="ECO:0008006" key="6">
    <source>
        <dbReference type="Google" id="ProtNLM"/>
    </source>
</evidence>